<dbReference type="KEGG" id="ksn:43592537"/>
<name>A0A5M6BQN1_9TREE</name>
<proteinExistence type="predicted"/>
<evidence type="ECO:0000256" key="1">
    <source>
        <dbReference type="SAM" id="MobiDB-lite"/>
    </source>
</evidence>
<dbReference type="GeneID" id="43592537"/>
<accession>A0A5M6BQN1</accession>
<feature type="compositionally biased region" description="Low complexity" evidence="1">
    <location>
        <begin position="150"/>
        <end position="165"/>
    </location>
</feature>
<reference evidence="2" key="2">
    <citation type="submission" date="2024-01" db="EMBL/GenBank/DDBJ databases">
        <title>Comparative genomics of Cryptococcus and Kwoniella reveals pathogenesis evolution and contrasting modes of karyotype evolution via chromosome fusion or intercentromeric recombination.</title>
        <authorList>
            <person name="Coelho M.A."/>
            <person name="David-Palma M."/>
            <person name="Shea T."/>
            <person name="Bowers K."/>
            <person name="McGinley-Smith S."/>
            <person name="Mohammad A.W."/>
            <person name="Gnirke A."/>
            <person name="Yurkov A.M."/>
            <person name="Nowrousian M."/>
            <person name="Sun S."/>
            <person name="Cuomo C.A."/>
            <person name="Heitman J."/>
        </authorList>
    </citation>
    <scope>NUCLEOTIDE SEQUENCE</scope>
    <source>
        <strain evidence="2">CBS 12478</strain>
    </source>
</reference>
<feature type="compositionally biased region" description="Polar residues" evidence="1">
    <location>
        <begin position="257"/>
        <end position="266"/>
    </location>
</feature>
<keyword evidence="3" id="KW-1185">Reference proteome</keyword>
<feature type="compositionally biased region" description="Low complexity" evidence="1">
    <location>
        <begin position="43"/>
        <end position="60"/>
    </location>
</feature>
<feature type="region of interest" description="Disordered" evidence="1">
    <location>
        <begin position="113"/>
        <end position="361"/>
    </location>
</feature>
<dbReference type="RefSeq" id="XP_031857339.1">
    <property type="nucleotide sequence ID" value="XM_032008365.1"/>
</dbReference>
<feature type="compositionally biased region" description="Low complexity" evidence="1">
    <location>
        <begin position="176"/>
        <end position="192"/>
    </location>
</feature>
<feature type="region of interest" description="Disordered" evidence="1">
    <location>
        <begin position="1"/>
        <end position="98"/>
    </location>
</feature>
<feature type="compositionally biased region" description="Low complexity" evidence="1">
    <location>
        <begin position="74"/>
        <end position="98"/>
    </location>
</feature>
<sequence>MDFIPPPVYKTPQRQLQGTSSSKFRFGRSSKSKSKGDGLSSQTMVVSTTTGPTTTIIPSTKAQDKVNVHIRSASMSTTNSGNSKMTSTSTSTKATNANGAAAYPEWPAFWSLTPAPTSTRPKAKSSKSASAKLETTTDSSSIRSKGKTITRNSTKNSTSTNSGDNILTSPAYTGWPALWSLTPTPAPTASSTRKLVPTSSNVSTREIIPEDDPFAAPPPPTPTSLRNQTLSQISPPVQPTRSWSEVPKATNDIRRPFTSTANTMRSWNGERERVLSGGGSTRPDRQWDWDMSSPPRPTPPSHLGVKPTPIDYTYDSSDVCPDDSPTIPELVMFDSPSATSTGSGEGEPEVFDQSPYMDQGRGLGLVTDAELEEEHFKREELLRALGLMKDIEEEGSWIESRERGAEYHAT</sequence>
<organism evidence="2 3">
    <name type="scientific">Kwoniella shandongensis</name>
    <dbReference type="NCBI Taxonomy" id="1734106"/>
    <lineage>
        <taxon>Eukaryota</taxon>
        <taxon>Fungi</taxon>
        <taxon>Dikarya</taxon>
        <taxon>Basidiomycota</taxon>
        <taxon>Agaricomycotina</taxon>
        <taxon>Tremellomycetes</taxon>
        <taxon>Tremellales</taxon>
        <taxon>Cryptococcaceae</taxon>
        <taxon>Kwoniella</taxon>
    </lineage>
</organism>
<dbReference type="AlphaFoldDB" id="A0A5M6BQN1"/>
<protein>
    <submittedName>
        <fullName evidence="2">Uncharacterized protein</fullName>
    </submittedName>
</protein>
<feature type="compositionally biased region" description="Polar residues" evidence="1">
    <location>
        <begin position="133"/>
        <end position="149"/>
    </location>
</feature>
<dbReference type="Proteomes" id="UP000322225">
    <property type="component" value="Chromosome 1"/>
</dbReference>
<dbReference type="EMBL" id="CP144051">
    <property type="protein sequence ID" value="WWD15675.1"/>
    <property type="molecule type" value="Genomic_DNA"/>
</dbReference>
<gene>
    <name evidence="2" type="ORF">CI109_100097</name>
</gene>
<evidence type="ECO:0000313" key="3">
    <source>
        <dbReference type="Proteomes" id="UP000322225"/>
    </source>
</evidence>
<feature type="compositionally biased region" description="Polar residues" evidence="1">
    <location>
        <begin position="224"/>
        <end position="243"/>
    </location>
</feature>
<evidence type="ECO:0000313" key="2">
    <source>
        <dbReference type="EMBL" id="WWD15675.1"/>
    </source>
</evidence>
<reference evidence="2" key="1">
    <citation type="submission" date="2017-08" db="EMBL/GenBank/DDBJ databases">
        <authorList>
            <person name="Cuomo C."/>
            <person name="Billmyre B."/>
            <person name="Heitman J."/>
        </authorList>
    </citation>
    <scope>NUCLEOTIDE SEQUENCE</scope>
    <source>
        <strain evidence="2">CBS 12478</strain>
    </source>
</reference>